<dbReference type="InterPro" id="IPR043136">
    <property type="entry name" value="B30.2/SPRY_sf"/>
</dbReference>
<evidence type="ECO:0000259" key="9">
    <source>
        <dbReference type="PROSITE" id="PS50837"/>
    </source>
</evidence>
<dbReference type="SMART" id="SM01289">
    <property type="entry name" value="PYRIN"/>
    <property type="match status" value="1"/>
</dbReference>
<keyword evidence="2" id="KW-0963">Cytoplasm</keyword>
<protein>
    <submittedName>
        <fullName evidence="10">Uncharacterized protein</fullName>
    </submittedName>
</protein>
<dbReference type="Pfam" id="PF17779">
    <property type="entry name" value="WHD_NOD2"/>
    <property type="match status" value="1"/>
</dbReference>
<dbReference type="PROSITE" id="PS50824">
    <property type="entry name" value="DAPIN"/>
    <property type="match status" value="1"/>
</dbReference>
<evidence type="ECO:0000256" key="2">
    <source>
        <dbReference type="ARBA" id="ARBA00022490"/>
    </source>
</evidence>
<dbReference type="Gene3D" id="1.10.533.10">
    <property type="entry name" value="Death Domain, Fas"/>
    <property type="match status" value="1"/>
</dbReference>
<evidence type="ECO:0000256" key="3">
    <source>
        <dbReference type="ARBA" id="ARBA00022614"/>
    </source>
</evidence>
<dbReference type="Pfam" id="PF13516">
    <property type="entry name" value="LRR_6"/>
    <property type="match status" value="1"/>
</dbReference>
<gene>
    <name evidence="10" type="ORF">WMY93_014691</name>
</gene>
<dbReference type="Pfam" id="PF00622">
    <property type="entry name" value="SPRY"/>
    <property type="match status" value="1"/>
</dbReference>
<comment type="subcellular location">
    <subcellularLocation>
        <location evidence="1">Cytoplasm</location>
    </subcellularLocation>
</comment>
<feature type="domain" description="NACHT" evidence="9">
    <location>
        <begin position="186"/>
        <end position="318"/>
    </location>
</feature>
<evidence type="ECO:0000256" key="5">
    <source>
        <dbReference type="ARBA" id="ARBA00022741"/>
    </source>
</evidence>
<feature type="domain" description="Pyrin" evidence="8">
    <location>
        <begin position="1"/>
        <end position="66"/>
    </location>
</feature>
<dbReference type="InterPro" id="IPR007111">
    <property type="entry name" value="NACHT_NTPase"/>
</dbReference>
<keyword evidence="11" id="KW-1185">Reference proteome</keyword>
<evidence type="ECO:0000256" key="1">
    <source>
        <dbReference type="ARBA" id="ARBA00004496"/>
    </source>
</evidence>
<evidence type="ECO:0000313" key="10">
    <source>
        <dbReference type="EMBL" id="KAK7910007.1"/>
    </source>
</evidence>
<evidence type="ECO:0000313" key="11">
    <source>
        <dbReference type="Proteomes" id="UP001460270"/>
    </source>
</evidence>
<dbReference type="InterPro" id="IPR003877">
    <property type="entry name" value="SPRY_dom"/>
</dbReference>
<dbReference type="Pfam" id="PF05729">
    <property type="entry name" value="NACHT"/>
    <property type="match status" value="1"/>
</dbReference>
<keyword evidence="4" id="KW-0677">Repeat</keyword>
<accession>A0AAW0NVM8</accession>
<dbReference type="SMART" id="SM00368">
    <property type="entry name" value="LRR_RI"/>
    <property type="match status" value="2"/>
</dbReference>
<dbReference type="InterPro" id="IPR004020">
    <property type="entry name" value="DAPIN"/>
</dbReference>
<dbReference type="InterPro" id="IPR001870">
    <property type="entry name" value="B30.2/SPRY"/>
</dbReference>
<dbReference type="SMART" id="SM00589">
    <property type="entry name" value="PRY"/>
    <property type="match status" value="1"/>
</dbReference>
<dbReference type="PANTHER" id="PTHR24106">
    <property type="entry name" value="NACHT, LRR AND CARD DOMAINS-CONTAINING"/>
    <property type="match status" value="1"/>
</dbReference>
<dbReference type="SMART" id="SM01288">
    <property type="entry name" value="FISNA"/>
    <property type="match status" value="1"/>
</dbReference>
<dbReference type="SMART" id="SM00449">
    <property type="entry name" value="SPRY"/>
    <property type="match status" value="1"/>
</dbReference>
<dbReference type="FunFam" id="3.40.50.300:FF:001524">
    <property type="entry name" value="Si:dkey-126g1.7"/>
    <property type="match status" value="1"/>
</dbReference>
<keyword evidence="6" id="KW-0067">ATP-binding</keyword>
<dbReference type="Pfam" id="PF02758">
    <property type="entry name" value="PYRIN"/>
    <property type="match status" value="1"/>
</dbReference>
<dbReference type="Gene3D" id="3.80.10.10">
    <property type="entry name" value="Ribonuclease Inhibitor"/>
    <property type="match status" value="1"/>
</dbReference>
<evidence type="ECO:0000259" key="7">
    <source>
        <dbReference type="PROSITE" id="PS50188"/>
    </source>
</evidence>
<dbReference type="SUPFAM" id="SSF49899">
    <property type="entry name" value="Concanavalin A-like lectins/glucanases"/>
    <property type="match status" value="1"/>
</dbReference>
<dbReference type="InterPro" id="IPR011029">
    <property type="entry name" value="DEATH-like_dom_sf"/>
</dbReference>
<dbReference type="PROSITE" id="PS51450">
    <property type="entry name" value="LRR"/>
    <property type="match status" value="1"/>
</dbReference>
<evidence type="ECO:0000259" key="8">
    <source>
        <dbReference type="PROSITE" id="PS50824"/>
    </source>
</evidence>
<dbReference type="InterPro" id="IPR041075">
    <property type="entry name" value="NOD1/2_WH"/>
</dbReference>
<dbReference type="Pfam" id="PF14484">
    <property type="entry name" value="FISNA"/>
    <property type="match status" value="1"/>
</dbReference>
<comment type="caution">
    <text evidence="10">The sequence shown here is derived from an EMBL/GenBank/DDBJ whole genome shotgun (WGS) entry which is preliminary data.</text>
</comment>
<dbReference type="InterPro" id="IPR032675">
    <property type="entry name" value="LRR_dom_sf"/>
</dbReference>
<dbReference type="InterPro" id="IPR027417">
    <property type="entry name" value="P-loop_NTPase"/>
</dbReference>
<proteinExistence type="predicted"/>
<dbReference type="Pfam" id="PF17776">
    <property type="entry name" value="NLRC4_HD2"/>
    <property type="match status" value="1"/>
</dbReference>
<dbReference type="Proteomes" id="UP001460270">
    <property type="component" value="Unassembled WGS sequence"/>
</dbReference>
<keyword evidence="5" id="KW-0547">Nucleotide-binding</keyword>
<dbReference type="PROSITE" id="PS50188">
    <property type="entry name" value="B302_SPRY"/>
    <property type="match status" value="1"/>
</dbReference>
<dbReference type="InterPro" id="IPR041267">
    <property type="entry name" value="NLRP_HD2"/>
</dbReference>
<dbReference type="PROSITE" id="PS50837">
    <property type="entry name" value="NACHT"/>
    <property type="match status" value="1"/>
</dbReference>
<reference evidence="11" key="1">
    <citation type="submission" date="2024-04" db="EMBL/GenBank/DDBJ databases">
        <title>Salinicola lusitanus LLJ914,a marine bacterium isolated from the Okinawa Trough.</title>
        <authorList>
            <person name="Li J."/>
        </authorList>
    </citation>
    <scope>NUCLEOTIDE SEQUENCE [LARGE SCALE GENOMIC DNA]</scope>
</reference>
<dbReference type="GO" id="GO:0005524">
    <property type="term" value="F:ATP binding"/>
    <property type="evidence" value="ECO:0007669"/>
    <property type="project" value="UniProtKB-KW"/>
</dbReference>
<dbReference type="Gene3D" id="2.60.120.920">
    <property type="match status" value="1"/>
</dbReference>
<evidence type="ECO:0000256" key="6">
    <source>
        <dbReference type="ARBA" id="ARBA00022840"/>
    </source>
</evidence>
<dbReference type="Gene3D" id="3.40.50.300">
    <property type="entry name" value="P-loop containing nucleotide triphosphate hydrolases"/>
    <property type="match status" value="1"/>
</dbReference>
<keyword evidence="3" id="KW-0433">Leucine-rich repeat</keyword>
<dbReference type="AlphaFoldDB" id="A0AAW0NVM8"/>
<dbReference type="InterPro" id="IPR029495">
    <property type="entry name" value="NACHT-assoc"/>
</dbReference>
<dbReference type="InterPro" id="IPR006574">
    <property type="entry name" value="PRY"/>
</dbReference>
<name>A0AAW0NVM8_9GOBI</name>
<dbReference type="InterPro" id="IPR001611">
    <property type="entry name" value="Leu-rich_rpt"/>
</dbReference>
<evidence type="ECO:0000256" key="4">
    <source>
        <dbReference type="ARBA" id="ARBA00022737"/>
    </source>
</evidence>
<feature type="domain" description="B30.2/SPRY" evidence="7">
    <location>
        <begin position="798"/>
        <end position="999"/>
    </location>
</feature>
<organism evidence="10 11">
    <name type="scientific">Mugilogobius chulae</name>
    <name type="common">yellowstripe goby</name>
    <dbReference type="NCBI Taxonomy" id="88201"/>
    <lineage>
        <taxon>Eukaryota</taxon>
        <taxon>Metazoa</taxon>
        <taxon>Chordata</taxon>
        <taxon>Craniata</taxon>
        <taxon>Vertebrata</taxon>
        <taxon>Euteleostomi</taxon>
        <taxon>Actinopterygii</taxon>
        <taxon>Neopterygii</taxon>
        <taxon>Teleostei</taxon>
        <taxon>Neoteleostei</taxon>
        <taxon>Acanthomorphata</taxon>
        <taxon>Gobiaria</taxon>
        <taxon>Gobiiformes</taxon>
        <taxon>Gobioidei</taxon>
        <taxon>Gobiidae</taxon>
        <taxon>Gobionellinae</taxon>
        <taxon>Mugilogobius</taxon>
    </lineage>
</organism>
<dbReference type="EMBL" id="JBBPFD010000010">
    <property type="protein sequence ID" value="KAK7910007.1"/>
    <property type="molecule type" value="Genomic_DNA"/>
</dbReference>
<dbReference type="SUPFAM" id="SSF47986">
    <property type="entry name" value="DEATH domain"/>
    <property type="match status" value="1"/>
</dbReference>
<dbReference type="GO" id="GO:0005737">
    <property type="term" value="C:cytoplasm"/>
    <property type="evidence" value="ECO:0007669"/>
    <property type="project" value="UniProtKB-SubCell"/>
</dbReference>
<dbReference type="InterPro" id="IPR051261">
    <property type="entry name" value="NLR"/>
</dbReference>
<dbReference type="InterPro" id="IPR013320">
    <property type="entry name" value="ConA-like_dom_sf"/>
</dbReference>
<sequence length="1010" mass="114563">METVENLTLHQQLMDTLDDLSDYSFQRFKIYLSDRDLLREFGTVSRIKLETEDRTKILKAMMDVYGIFTVTVTKRLLKQLQMNELLKELSQWHFDPQAVVAACQVKLRTKMKTRFKVLIERISEWGDGRPFEERYTELYVTLEESGAISSEHEMKNLERETRKHYERTVLCQDIFKGCNRRGEPIRVVLTKGVAGIGKTVLTQKFSLDWAEGRNNQDIQLVFLLPFRELNVLRDTQLSMVGLIHHFFSESRGLCSFQQLRMLFIFDGLDESRLPLDFRWTQILTDPTESVSVEVLLVNLIRGSLFPSARLWITTRPAAANQIPTECVSMMTEVQGFTDPQKQQYFRKRFRDKQATAVISYIKSIRSLHAMCQIPVFCWIISTVLKNIMKTTELKELPQTLTNLYIHFLVVQIKQKNVKFDGKVEAVSAWSPENLKMVQSLGKLAFEQLQKGNLIFYASDLRECGLDAAAAACYSGVFTEVFREESGLYRDLVYCFVHLSVQEFLAALHVHLTFFNLGENLLSESTSESSESTTAFYQSAINQALDSPNGHLDLFLRFLLGLSLPTNQGLLRDLLTQPQRSSSTNSEIVQHIKNKLRDLTAEKSINMFHCLNELNERVLIDFIQRHLRDGNLSQWPTRPLHWAGVAFLLLSSDSDLDEFDLRKYQTSEKALLGLLPVLKESSKAILAACDLSQSSCAPLASVLSSCSSLTHLDLSNNDLQDSGVEVLCTGLNSAPCKLKTLKLSGCLVSEKGGASLASALSSTHSNLKKLDLSYNHPGSSVKQLTALRDDPHCPLESLRVDPAGEQWLTPGLHKYFCELSLDMNTISQRLRSSDENRTVTFASGKDQPYPDHPDRFSPSTQVLCLPELTPRCYWEVEWSGGTDVAVSYKGIQRKGGGHDCMFGENDKSWSLSVNKMHKNEYIFKHNQTETVISSNVRSRRVGVFLDSEVGVLTFFKVLSNGELSHLHTINAEFKEPLFAGLGVDWCICSSLSLVKKKTDSNKTDFYEITKF</sequence>
<dbReference type="Pfam" id="PF13765">
    <property type="entry name" value="PRY"/>
    <property type="match status" value="1"/>
</dbReference>
<dbReference type="SUPFAM" id="SSF52047">
    <property type="entry name" value="RNI-like"/>
    <property type="match status" value="1"/>
</dbReference>